<dbReference type="Proteomes" id="UP000648187">
    <property type="component" value="Unassembled WGS sequence"/>
</dbReference>
<evidence type="ECO:0008006" key="3">
    <source>
        <dbReference type="Google" id="ProtNLM"/>
    </source>
</evidence>
<proteinExistence type="predicted"/>
<protein>
    <recommendedName>
        <fullName evidence="3">MULE transposase domain-containing protein</fullName>
    </recommendedName>
</protein>
<evidence type="ECO:0000313" key="2">
    <source>
        <dbReference type="Proteomes" id="UP000648187"/>
    </source>
</evidence>
<comment type="caution">
    <text evidence="1">The sequence shown here is derived from an EMBL/GenBank/DDBJ whole genome shotgun (WGS) entry which is preliminary data.</text>
</comment>
<evidence type="ECO:0000313" key="1">
    <source>
        <dbReference type="EMBL" id="KAF9409710.1"/>
    </source>
</evidence>
<gene>
    <name evidence="1" type="ORF">HW555_011000</name>
</gene>
<keyword evidence="2" id="KW-1185">Reference proteome</keyword>
<reference evidence="1" key="1">
    <citation type="submission" date="2020-08" db="EMBL/GenBank/DDBJ databases">
        <title>Spodoptera exigua strain:BAW_Kor-Di-RS1 Genome sequencing and assembly.</title>
        <authorList>
            <person name="Kim J."/>
            <person name="Nam H.Y."/>
            <person name="Kwon M."/>
            <person name="Choi J.H."/>
            <person name="Cho S.R."/>
            <person name="Kim G.-H."/>
        </authorList>
    </citation>
    <scope>NUCLEOTIDE SEQUENCE</scope>
    <source>
        <strain evidence="1">BAW_Kor-Di-RS1</strain>
        <tissue evidence="1">Whole-body</tissue>
    </source>
</reference>
<sequence length="117" mass="13732">MCAATAHLPKNVIPEAWVLLLESSPEGNEAKSFKEYVTSQWINKNIDLFCCYNERHRTTNPVEGWHNRLNKKLSKRPPLYTLISTLRDEAKEARFKIEQVNVYNDDNQNLRKKNHGY</sequence>
<name>A0A835G8H1_SPOEX</name>
<dbReference type="EMBL" id="JACKWZ010000302">
    <property type="protein sequence ID" value="KAF9409710.1"/>
    <property type="molecule type" value="Genomic_DNA"/>
</dbReference>
<organism evidence="1 2">
    <name type="scientific">Spodoptera exigua</name>
    <name type="common">Beet armyworm</name>
    <name type="synonym">Noctua fulgens</name>
    <dbReference type="NCBI Taxonomy" id="7107"/>
    <lineage>
        <taxon>Eukaryota</taxon>
        <taxon>Metazoa</taxon>
        <taxon>Ecdysozoa</taxon>
        <taxon>Arthropoda</taxon>
        <taxon>Hexapoda</taxon>
        <taxon>Insecta</taxon>
        <taxon>Pterygota</taxon>
        <taxon>Neoptera</taxon>
        <taxon>Endopterygota</taxon>
        <taxon>Lepidoptera</taxon>
        <taxon>Glossata</taxon>
        <taxon>Ditrysia</taxon>
        <taxon>Noctuoidea</taxon>
        <taxon>Noctuidae</taxon>
        <taxon>Amphipyrinae</taxon>
        <taxon>Spodoptera</taxon>
    </lineage>
</organism>
<dbReference type="AlphaFoldDB" id="A0A835G8H1"/>
<accession>A0A835G8H1</accession>